<reference evidence="3 4" key="1">
    <citation type="submission" date="2018-07" db="EMBL/GenBank/DDBJ databases">
        <title>Halioglobus sp. genome submission.</title>
        <authorList>
            <person name="Ye M.-Q."/>
            <person name="Du Z.-J."/>
        </authorList>
    </citation>
    <scope>NUCLEOTIDE SEQUENCE [LARGE SCALE GENOMIC DNA]</scope>
    <source>
        <strain evidence="3 4">U0301</strain>
    </source>
</reference>
<evidence type="ECO:0000259" key="2">
    <source>
        <dbReference type="Pfam" id="PF00535"/>
    </source>
</evidence>
<dbReference type="GO" id="GO:0016740">
    <property type="term" value="F:transferase activity"/>
    <property type="evidence" value="ECO:0007669"/>
    <property type="project" value="UniProtKB-KW"/>
</dbReference>
<proteinExistence type="inferred from homology"/>
<comment type="similarity">
    <text evidence="1">Belongs to the glycosyltransferase 2 family. WaaE/KdtX subfamily.</text>
</comment>
<dbReference type="RefSeq" id="WP_117951990.1">
    <property type="nucleotide sequence ID" value="NZ_QRAN01000001.1"/>
</dbReference>
<dbReference type="SUPFAM" id="SSF48452">
    <property type="entry name" value="TPR-like"/>
    <property type="match status" value="1"/>
</dbReference>
<feature type="domain" description="Glycosyltransferase 2-like" evidence="2">
    <location>
        <begin position="9"/>
        <end position="131"/>
    </location>
</feature>
<dbReference type="InterPro" id="IPR011990">
    <property type="entry name" value="TPR-like_helical_dom_sf"/>
</dbReference>
<protein>
    <submittedName>
        <fullName evidence="3">Glycosyltransferase</fullName>
    </submittedName>
</protein>
<dbReference type="AlphaFoldDB" id="A0A3L7E298"/>
<name>A0A3L7E298_9GAMM</name>
<gene>
    <name evidence="3" type="ORF">DWB85_00305</name>
</gene>
<keyword evidence="4" id="KW-1185">Reference proteome</keyword>
<evidence type="ECO:0000313" key="3">
    <source>
        <dbReference type="EMBL" id="RLQ23634.1"/>
    </source>
</evidence>
<dbReference type="SUPFAM" id="SSF53448">
    <property type="entry name" value="Nucleotide-diphospho-sugar transferases"/>
    <property type="match status" value="1"/>
</dbReference>
<dbReference type="InterPro" id="IPR029044">
    <property type="entry name" value="Nucleotide-diphossugar_trans"/>
</dbReference>
<accession>A0A3L7E298</accession>
<organism evidence="3 4">
    <name type="scientific">Seongchinamella sediminis</name>
    <dbReference type="NCBI Taxonomy" id="2283635"/>
    <lineage>
        <taxon>Bacteria</taxon>
        <taxon>Pseudomonadati</taxon>
        <taxon>Pseudomonadota</taxon>
        <taxon>Gammaproteobacteria</taxon>
        <taxon>Cellvibrionales</taxon>
        <taxon>Halieaceae</taxon>
        <taxon>Seongchinamella</taxon>
    </lineage>
</organism>
<dbReference type="Pfam" id="PF00535">
    <property type="entry name" value="Glycos_transf_2"/>
    <property type="match status" value="1"/>
</dbReference>
<dbReference type="InterPro" id="IPR001173">
    <property type="entry name" value="Glyco_trans_2-like"/>
</dbReference>
<evidence type="ECO:0000256" key="1">
    <source>
        <dbReference type="ARBA" id="ARBA00038494"/>
    </source>
</evidence>
<keyword evidence="3" id="KW-0808">Transferase</keyword>
<dbReference type="Gene3D" id="1.25.40.10">
    <property type="entry name" value="Tetratricopeptide repeat domain"/>
    <property type="match status" value="1"/>
</dbReference>
<dbReference type="PANTHER" id="PTHR43630">
    <property type="entry name" value="POLY-BETA-1,6-N-ACETYL-D-GLUCOSAMINE SYNTHASE"/>
    <property type="match status" value="1"/>
</dbReference>
<dbReference type="PANTHER" id="PTHR43630:SF2">
    <property type="entry name" value="GLYCOSYLTRANSFERASE"/>
    <property type="match status" value="1"/>
</dbReference>
<sequence length="340" mass="39270">MPVKGSSLSLCMIVRNEAFFLRDCLSQAAPHVDDIVVVDTGSTDDTPAIAREFTTRLFDFQWRDDFAAARNHALDQAPGDWIIVLDADEVIAPEDWQRLRALIAATDRDAFFLTQYNYSVEPLDRDWVPLVARTAYSRHYAGYRPNPIARLFRNRKDIRYQGRVHEVIDRSLAPGSWEVLDIPIHHHMDEDPSKMKVDRQLNYLRIIEQDLDAEDDGRLWTAAGTICLYYVDDLRKGISYLQKAVELGYRVEDNRERIAETHYRLGEIDSAYEIYLALYESGYRSANLGNNLANLAVKKGRFGFAADLLEEAIARGITDPQMRIRLEHNIRYLREQEDRS</sequence>
<dbReference type="CDD" id="cd02511">
    <property type="entry name" value="Beta4Glucosyltransferase"/>
    <property type="match status" value="1"/>
</dbReference>
<dbReference type="EMBL" id="QRAN01000001">
    <property type="protein sequence ID" value="RLQ23634.1"/>
    <property type="molecule type" value="Genomic_DNA"/>
</dbReference>
<comment type="caution">
    <text evidence="3">The sequence shown here is derived from an EMBL/GenBank/DDBJ whole genome shotgun (WGS) entry which is preliminary data.</text>
</comment>
<evidence type="ECO:0000313" key="4">
    <source>
        <dbReference type="Proteomes" id="UP000265509"/>
    </source>
</evidence>
<dbReference type="Proteomes" id="UP000265509">
    <property type="component" value="Unassembled WGS sequence"/>
</dbReference>
<dbReference type="OrthoDB" id="9815923at2"/>
<dbReference type="Gene3D" id="3.90.550.10">
    <property type="entry name" value="Spore Coat Polysaccharide Biosynthesis Protein SpsA, Chain A"/>
    <property type="match status" value="1"/>
</dbReference>